<evidence type="ECO:0000313" key="3">
    <source>
        <dbReference type="Proteomes" id="UP001430356"/>
    </source>
</evidence>
<evidence type="ECO:0000256" key="1">
    <source>
        <dbReference type="SAM" id="MobiDB-lite"/>
    </source>
</evidence>
<keyword evidence="3" id="KW-1185">Reference proteome</keyword>
<feature type="compositionally biased region" description="Low complexity" evidence="1">
    <location>
        <begin position="214"/>
        <end position="243"/>
    </location>
</feature>
<feature type="region of interest" description="Disordered" evidence="1">
    <location>
        <begin position="1"/>
        <end position="47"/>
    </location>
</feature>
<proteinExistence type="predicted"/>
<gene>
    <name evidence="2" type="ORF">NESM_000141200</name>
</gene>
<reference evidence="2 3" key="1">
    <citation type="journal article" date="2021" name="MBio">
        <title>A New Model Trypanosomatid, Novymonas esmeraldas: Genomic Perception of Its 'Candidatus Pandoraea novymonadis' Endosymbiont.</title>
        <authorList>
            <person name="Zakharova A."/>
            <person name="Saura A."/>
            <person name="Butenko A."/>
            <person name="Podesvova L."/>
            <person name="Warmusova S."/>
            <person name="Kostygov A.Y."/>
            <person name="Nenarokova A."/>
            <person name="Lukes J."/>
            <person name="Opperdoes F.R."/>
            <person name="Yurchenko V."/>
        </authorList>
    </citation>
    <scope>NUCLEOTIDE SEQUENCE [LARGE SCALE GENOMIC DNA]</scope>
    <source>
        <strain evidence="2 3">E262AT.01</strain>
    </source>
</reference>
<feature type="compositionally biased region" description="Low complexity" evidence="1">
    <location>
        <begin position="1"/>
        <end position="13"/>
    </location>
</feature>
<organism evidence="2 3">
    <name type="scientific">Novymonas esmeraldas</name>
    <dbReference type="NCBI Taxonomy" id="1808958"/>
    <lineage>
        <taxon>Eukaryota</taxon>
        <taxon>Discoba</taxon>
        <taxon>Euglenozoa</taxon>
        <taxon>Kinetoplastea</taxon>
        <taxon>Metakinetoplastina</taxon>
        <taxon>Trypanosomatida</taxon>
        <taxon>Trypanosomatidae</taxon>
        <taxon>Novymonas</taxon>
    </lineage>
</organism>
<dbReference type="AlphaFoldDB" id="A0AAW0F3B7"/>
<evidence type="ECO:0000313" key="2">
    <source>
        <dbReference type="EMBL" id="KAK7200828.1"/>
    </source>
</evidence>
<comment type="caution">
    <text evidence="2">The sequence shown here is derived from an EMBL/GenBank/DDBJ whole genome shotgun (WGS) entry which is preliminary data.</text>
</comment>
<dbReference type="Proteomes" id="UP001430356">
    <property type="component" value="Unassembled WGS sequence"/>
</dbReference>
<feature type="region of interest" description="Disordered" evidence="1">
    <location>
        <begin position="75"/>
        <end position="94"/>
    </location>
</feature>
<protein>
    <submittedName>
        <fullName evidence="2">Uncharacterized protein</fullName>
    </submittedName>
</protein>
<dbReference type="EMBL" id="JAECZO010000008">
    <property type="protein sequence ID" value="KAK7200828.1"/>
    <property type="molecule type" value="Genomic_DNA"/>
</dbReference>
<name>A0AAW0F3B7_9TRYP</name>
<feature type="region of interest" description="Disordered" evidence="1">
    <location>
        <begin position="203"/>
        <end position="243"/>
    </location>
</feature>
<accession>A0AAW0F3B7</accession>
<sequence>MSAPSSSGGTSPRPSSPRKRTRSPDATDAPTPPEVEQHPETVSRVAAETAAELWRSIQQRTADAQWRRGCFALPFQPAAASPPPPSPAANTTAAAAHGDHGVAAARCTPQHPWKVLQHAEQSRTTVPTVSLPAPKAALVPLSAAAPAFLAAPVVVQLQRWNSYWEAFSINCAEELEGLAQQLAALPTSSDGYRRVLLTLSAPPDTAAASQQQQPLSVRRLPSPISSPSASPSRSPTRQSAPDASMSVYSYSSYSSSYTASTPPSRSCSTSSTGDASSAIAVDGDAALASLPHVLDDLVYHHAHHFGAIEHVEMRDTSASAGTASSATLPSRVIMSVQFTTHEAAGLLYRWADGIPVADVIAAYRRDTSARVASHDRHEPDALPPPRAHQQAWWAALEEAAARRQLCLVARLAPHDPRRHTSALLLGPNVMVSTPLVTSLFTGLFDTTRVDYLPSLRAFSIAFATKEECRLALHALQCSLKVIFGLPLIYAAPPVLPS</sequence>